<sequence>MEFQVLGRVGYRAGESWVRPRGALRRRMLGVLLARAGHVVTYDALAQALWPGQDDDPQPQVRVAARLHLHAHRFRQELDSAERLVADGSGYLLQVEHDELDATRFARLVEGAMGAAADDPARAGLAREALSQWADPWGGTAYPDLDVPLVTDEAQRLEQLRLDVTDILFDAEIRLGHHQEVLADLERVAAAHPLREPLQVRLMQGLHQAGRPVDALDVYARTRRVLVDELGMEPSEPLRRMQEFVLSGQAPQTPAPGRERVTVQPMQAPPAQLPASVPLVGRDGALELLDAALTDGTNRHALISGLPGVGKTALAVAWVAAHRADFPDGQLYVDFQGYGPTPGPSVDAALERFIRALGGDPAGARDREERVATYRSLLAGRQVAILIDNARSEEAVRPLLPGDNGCASLVTSRDDLTGLIARDNVHHVPLQPLDREHAVALLRSLAGAPETEQDDSSTEPAPAAGASRASGTGLDADQLERLAERCGGLPIALRVAALRARDADVLDGGPGQGAPDVLDLLDVGDPMTSARTIFSWSVDALDRDDLRLFLALGVNVASRIDVGGLAALIDTDPRTARRGVERLVRANLAQLEAGWVRQHDLLAAYSAERGSSLARAEREQMLRRLLGYYVDQVKAVDALTASTAGQSVFRSLQEANQWLDRAAAPLVTVAEMAADFAGSEVTELSRYLGGALTGRGALELAGRLHSTAVMAAERRGDLEAAALAMQVLAAVTGKLGDQHKADQQWARAREMAIASGSSFALAVVHNNYTSALLPQGQFPRAWGHLRAALRHIEVAGDQDRSQSIRANMGFVLVILERHEHAERVLRELLGEAVHPSARSNALRSLAILQLRRARPRAAEPLIREAIDLTTQTSEHILRSEFGALQAEARFGLGDHETARELLEASLAELAHQGEQAELVLCLIGLARLDRDEHPRRSMVRLDEALARTRRHGLLEMEFRVLLAFGELYDIMGQEVRAIAVRDMAGSIRLACGLPKEPAYAIW</sequence>
<dbReference type="InterPro" id="IPR051677">
    <property type="entry name" value="AfsR-DnrI-RedD_regulator"/>
</dbReference>
<keyword evidence="6" id="KW-1185">Reference proteome</keyword>
<protein>
    <recommendedName>
        <fullName evidence="4">Bacterial transcriptional activator domain-containing protein</fullName>
    </recommendedName>
</protein>
<keyword evidence="1" id="KW-0805">Transcription regulation</keyword>
<dbReference type="Proteomes" id="UP001056455">
    <property type="component" value="Chromosome"/>
</dbReference>
<evidence type="ECO:0000256" key="1">
    <source>
        <dbReference type="ARBA" id="ARBA00023015"/>
    </source>
</evidence>
<dbReference type="InterPro" id="IPR011990">
    <property type="entry name" value="TPR-like_helical_dom_sf"/>
</dbReference>
<dbReference type="SUPFAM" id="SSF48452">
    <property type="entry name" value="TPR-like"/>
    <property type="match status" value="3"/>
</dbReference>
<dbReference type="InterPro" id="IPR036388">
    <property type="entry name" value="WH-like_DNA-bd_sf"/>
</dbReference>
<dbReference type="Gene3D" id="1.25.40.10">
    <property type="entry name" value="Tetratricopeptide repeat domain"/>
    <property type="match status" value="2"/>
</dbReference>
<dbReference type="SUPFAM" id="SSF46894">
    <property type="entry name" value="C-terminal effector domain of the bipartite response regulators"/>
    <property type="match status" value="1"/>
</dbReference>
<reference evidence="5" key="1">
    <citation type="submission" date="2022-06" db="EMBL/GenBank/DDBJ databases">
        <title>Ornithinimicrobium HY1793.</title>
        <authorList>
            <person name="Huang Y."/>
        </authorList>
    </citation>
    <scope>NUCLEOTIDE SEQUENCE</scope>
    <source>
        <strain evidence="5">HY1793</strain>
    </source>
</reference>
<dbReference type="Gene3D" id="3.40.50.300">
    <property type="entry name" value="P-loop containing nucleotide triphosphate hydrolases"/>
    <property type="match status" value="1"/>
</dbReference>
<feature type="region of interest" description="Disordered" evidence="3">
    <location>
        <begin position="448"/>
        <end position="472"/>
    </location>
</feature>
<dbReference type="Gene3D" id="1.10.10.10">
    <property type="entry name" value="Winged helix-like DNA-binding domain superfamily/Winged helix DNA-binding domain"/>
    <property type="match status" value="1"/>
</dbReference>
<dbReference type="SMART" id="SM01043">
    <property type="entry name" value="BTAD"/>
    <property type="match status" value="1"/>
</dbReference>
<keyword evidence="2" id="KW-0804">Transcription</keyword>
<feature type="compositionally biased region" description="Low complexity" evidence="3">
    <location>
        <begin position="460"/>
        <end position="471"/>
    </location>
</feature>
<dbReference type="PANTHER" id="PTHR35807:SF1">
    <property type="entry name" value="TRANSCRIPTIONAL REGULATOR REDD"/>
    <property type="match status" value="1"/>
</dbReference>
<gene>
    <name evidence="5" type="ORF">NF556_14760</name>
</gene>
<dbReference type="RefSeq" id="WP_252591674.1">
    <property type="nucleotide sequence ID" value="NZ_CP099489.1"/>
</dbReference>
<evidence type="ECO:0000259" key="4">
    <source>
        <dbReference type="SMART" id="SM01043"/>
    </source>
</evidence>
<dbReference type="InterPro" id="IPR005158">
    <property type="entry name" value="BTAD"/>
</dbReference>
<dbReference type="InterPro" id="IPR016032">
    <property type="entry name" value="Sig_transdc_resp-reg_C-effctor"/>
</dbReference>
<evidence type="ECO:0000256" key="2">
    <source>
        <dbReference type="ARBA" id="ARBA00023163"/>
    </source>
</evidence>
<dbReference type="EMBL" id="CP099489">
    <property type="protein sequence ID" value="USQ78879.1"/>
    <property type="molecule type" value="Genomic_DNA"/>
</dbReference>
<evidence type="ECO:0000256" key="3">
    <source>
        <dbReference type="SAM" id="MobiDB-lite"/>
    </source>
</evidence>
<feature type="domain" description="Bacterial transcriptional activator" evidence="4">
    <location>
        <begin position="100"/>
        <end position="246"/>
    </location>
</feature>
<name>A0ABY4YQ38_9MICO</name>
<proteinExistence type="predicted"/>
<dbReference type="InterPro" id="IPR027417">
    <property type="entry name" value="P-loop_NTPase"/>
</dbReference>
<dbReference type="PRINTS" id="PR00364">
    <property type="entry name" value="DISEASERSIST"/>
</dbReference>
<accession>A0ABY4YQ38</accession>
<dbReference type="SUPFAM" id="SSF52540">
    <property type="entry name" value="P-loop containing nucleoside triphosphate hydrolases"/>
    <property type="match status" value="1"/>
</dbReference>
<evidence type="ECO:0000313" key="6">
    <source>
        <dbReference type="Proteomes" id="UP001056455"/>
    </source>
</evidence>
<evidence type="ECO:0000313" key="5">
    <source>
        <dbReference type="EMBL" id="USQ78879.1"/>
    </source>
</evidence>
<dbReference type="PANTHER" id="PTHR35807">
    <property type="entry name" value="TRANSCRIPTIONAL REGULATOR REDD-RELATED"/>
    <property type="match status" value="1"/>
</dbReference>
<dbReference type="CDD" id="cd15831">
    <property type="entry name" value="BTAD"/>
    <property type="match status" value="1"/>
</dbReference>
<dbReference type="Pfam" id="PF03704">
    <property type="entry name" value="BTAD"/>
    <property type="match status" value="1"/>
</dbReference>
<organism evidence="5 6">
    <name type="scientific">Ornithinimicrobium faecis</name>
    <dbReference type="NCBI Taxonomy" id="2934158"/>
    <lineage>
        <taxon>Bacteria</taxon>
        <taxon>Bacillati</taxon>
        <taxon>Actinomycetota</taxon>
        <taxon>Actinomycetes</taxon>
        <taxon>Micrococcales</taxon>
        <taxon>Ornithinimicrobiaceae</taxon>
        <taxon>Ornithinimicrobium</taxon>
    </lineage>
</organism>